<sequence>MTSSEAIHPCIFKTGIGFLKRKKTLRSEFNMNFPLRPEPTPECIGKKNIYIHKEEIKNSLLNKGHAPGKLAARMGVSVGIGISSSDHRRVYPLTCILSVQSILMNQHREALSRLSGSSPLVLHGVYRIFGLGMILRLGASSTNGPSS</sequence>
<dbReference type="AlphaFoldDB" id="A0A4Y2HPR2"/>
<dbReference type="Proteomes" id="UP000499080">
    <property type="component" value="Unassembled WGS sequence"/>
</dbReference>
<comment type="caution">
    <text evidence="1">The sequence shown here is derived from an EMBL/GenBank/DDBJ whole genome shotgun (WGS) entry which is preliminary data.</text>
</comment>
<proteinExistence type="predicted"/>
<reference evidence="1 2" key="1">
    <citation type="journal article" date="2019" name="Sci. Rep.">
        <title>Orb-weaving spider Araneus ventricosus genome elucidates the spidroin gene catalogue.</title>
        <authorList>
            <person name="Kono N."/>
            <person name="Nakamura H."/>
            <person name="Ohtoshi R."/>
            <person name="Moran D.A.P."/>
            <person name="Shinohara A."/>
            <person name="Yoshida Y."/>
            <person name="Fujiwara M."/>
            <person name="Mori M."/>
            <person name="Tomita M."/>
            <person name="Arakawa K."/>
        </authorList>
    </citation>
    <scope>NUCLEOTIDE SEQUENCE [LARGE SCALE GENOMIC DNA]</scope>
</reference>
<dbReference type="EMBL" id="BGPR01002060">
    <property type="protein sequence ID" value="GBM67079.1"/>
    <property type="molecule type" value="Genomic_DNA"/>
</dbReference>
<accession>A0A4Y2HPR2</accession>
<keyword evidence="2" id="KW-1185">Reference proteome</keyword>
<gene>
    <name evidence="1" type="ORF">AVEN_74819_1</name>
</gene>
<evidence type="ECO:0000313" key="1">
    <source>
        <dbReference type="EMBL" id="GBM67079.1"/>
    </source>
</evidence>
<protein>
    <submittedName>
        <fullName evidence="1">Uncharacterized protein</fullName>
    </submittedName>
</protein>
<organism evidence="1 2">
    <name type="scientific">Araneus ventricosus</name>
    <name type="common">Orbweaver spider</name>
    <name type="synonym">Epeira ventricosa</name>
    <dbReference type="NCBI Taxonomy" id="182803"/>
    <lineage>
        <taxon>Eukaryota</taxon>
        <taxon>Metazoa</taxon>
        <taxon>Ecdysozoa</taxon>
        <taxon>Arthropoda</taxon>
        <taxon>Chelicerata</taxon>
        <taxon>Arachnida</taxon>
        <taxon>Araneae</taxon>
        <taxon>Araneomorphae</taxon>
        <taxon>Entelegynae</taxon>
        <taxon>Araneoidea</taxon>
        <taxon>Araneidae</taxon>
        <taxon>Araneus</taxon>
    </lineage>
</organism>
<name>A0A4Y2HPR2_ARAVE</name>
<evidence type="ECO:0000313" key="2">
    <source>
        <dbReference type="Proteomes" id="UP000499080"/>
    </source>
</evidence>